<feature type="compositionally biased region" description="Basic and acidic residues" evidence="1">
    <location>
        <begin position="71"/>
        <end position="84"/>
    </location>
</feature>
<dbReference type="GeneID" id="28824073"/>
<dbReference type="InParanoid" id="A0A194XLI8"/>
<proteinExistence type="predicted"/>
<dbReference type="Proteomes" id="UP000070700">
    <property type="component" value="Unassembled WGS sequence"/>
</dbReference>
<name>A0A194XLI8_MOLSC</name>
<organism evidence="2 3">
    <name type="scientific">Mollisia scopiformis</name>
    <name type="common">Conifer needle endophyte fungus</name>
    <name type="synonym">Phialocephala scopiformis</name>
    <dbReference type="NCBI Taxonomy" id="149040"/>
    <lineage>
        <taxon>Eukaryota</taxon>
        <taxon>Fungi</taxon>
        <taxon>Dikarya</taxon>
        <taxon>Ascomycota</taxon>
        <taxon>Pezizomycotina</taxon>
        <taxon>Leotiomycetes</taxon>
        <taxon>Helotiales</taxon>
        <taxon>Mollisiaceae</taxon>
        <taxon>Mollisia</taxon>
    </lineage>
</organism>
<sequence length="150" mass="17087">MLETSLNSQPKCVSQGSTGESCRNLTLYGVPVIEISLSLMDFAPLSPRVVAKDEDKHRRARRRREDDDEMENRGSRRRDRESRRGLATPQGLLALTLHAASQKAGQKRKMRRSKEGSRANQQLHSIPGINTRLPLRLAVMIWRVCGRWKV</sequence>
<keyword evidence="3" id="KW-1185">Reference proteome</keyword>
<dbReference type="RefSeq" id="XP_018075398.1">
    <property type="nucleotide sequence ID" value="XM_018214347.1"/>
</dbReference>
<evidence type="ECO:0000256" key="1">
    <source>
        <dbReference type="SAM" id="MobiDB-lite"/>
    </source>
</evidence>
<evidence type="ECO:0000313" key="2">
    <source>
        <dbReference type="EMBL" id="KUJ21043.1"/>
    </source>
</evidence>
<reference evidence="2 3" key="1">
    <citation type="submission" date="2015-10" db="EMBL/GenBank/DDBJ databases">
        <title>Full genome of DAOMC 229536 Phialocephala scopiformis, a fungal endophyte of spruce producing the potent anti-insectan compound rugulosin.</title>
        <authorList>
            <consortium name="DOE Joint Genome Institute"/>
            <person name="Walker A.K."/>
            <person name="Frasz S.L."/>
            <person name="Seifert K.A."/>
            <person name="Miller J.D."/>
            <person name="Mondo S.J."/>
            <person name="Labutti K."/>
            <person name="Lipzen A."/>
            <person name="Dockter R."/>
            <person name="Kennedy M."/>
            <person name="Grigoriev I.V."/>
            <person name="Spatafora J.W."/>
        </authorList>
    </citation>
    <scope>NUCLEOTIDE SEQUENCE [LARGE SCALE GENOMIC DNA]</scope>
    <source>
        <strain evidence="2 3">CBS 120377</strain>
    </source>
</reference>
<accession>A0A194XLI8</accession>
<dbReference type="EMBL" id="KQ947408">
    <property type="protein sequence ID" value="KUJ21043.1"/>
    <property type="molecule type" value="Genomic_DNA"/>
</dbReference>
<gene>
    <name evidence="2" type="ORF">LY89DRAFT_681669</name>
</gene>
<dbReference type="AlphaFoldDB" id="A0A194XLI8"/>
<protein>
    <submittedName>
        <fullName evidence="2">Uncharacterized protein</fullName>
    </submittedName>
</protein>
<feature type="region of interest" description="Disordered" evidence="1">
    <location>
        <begin position="50"/>
        <end position="124"/>
    </location>
</feature>
<evidence type="ECO:0000313" key="3">
    <source>
        <dbReference type="Proteomes" id="UP000070700"/>
    </source>
</evidence>
<dbReference type="KEGG" id="psco:LY89DRAFT_681669"/>